<dbReference type="InterPro" id="IPR000064">
    <property type="entry name" value="NLP_P60_dom"/>
</dbReference>
<dbReference type="PANTHER" id="PTHR47359">
    <property type="entry name" value="PEPTIDOGLYCAN DL-ENDOPEPTIDASE CWLO"/>
    <property type="match status" value="1"/>
</dbReference>
<comment type="caution">
    <text evidence="6">The sequence shown here is derived from an EMBL/GenBank/DDBJ whole genome shotgun (WGS) entry which is preliminary data.</text>
</comment>
<dbReference type="InterPro" id="IPR051794">
    <property type="entry name" value="PG_Endopeptidase_C40"/>
</dbReference>
<dbReference type="InterPro" id="IPR038765">
    <property type="entry name" value="Papain-like_cys_pep_sf"/>
</dbReference>
<dbReference type="GO" id="GO:0006508">
    <property type="term" value="P:proteolysis"/>
    <property type="evidence" value="ECO:0007669"/>
    <property type="project" value="UniProtKB-KW"/>
</dbReference>
<dbReference type="InterPro" id="IPR041382">
    <property type="entry name" value="SH3_16"/>
</dbReference>
<dbReference type="EMBL" id="NHON01000100">
    <property type="protein sequence ID" value="OWJ61988.1"/>
    <property type="molecule type" value="Genomic_DNA"/>
</dbReference>
<evidence type="ECO:0000259" key="5">
    <source>
        <dbReference type="PROSITE" id="PS51935"/>
    </source>
</evidence>
<reference evidence="7" key="1">
    <citation type="submission" date="2017-05" db="EMBL/GenBank/DDBJ databases">
        <authorList>
            <person name="Macchi M."/>
            <person name="Festa S."/>
            <person name="Coppotelli B.M."/>
            <person name="Morelli I.S."/>
        </authorList>
    </citation>
    <scope>NUCLEOTIDE SEQUENCE [LARGE SCALE GENOMIC DNA]</scope>
    <source>
        <strain evidence="7">I</strain>
    </source>
</reference>
<dbReference type="RefSeq" id="WP_088156223.1">
    <property type="nucleotide sequence ID" value="NZ_NHON01000100.1"/>
</dbReference>
<keyword evidence="7" id="KW-1185">Reference proteome</keyword>
<organism evidence="6 7">
    <name type="scientific">Inquilinus limosus</name>
    <dbReference type="NCBI Taxonomy" id="171674"/>
    <lineage>
        <taxon>Bacteria</taxon>
        <taxon>Pseudomonadati</taxon>
        <taxon>Pseudomonadota</taxon>
        <taxon>Alphaproteobacteria</taxon>
        <taxon>Rhodospirillales</taxon>
        <taxon>Rhodospirillaceae</taxon>
        <taxon>Inquilinus</taxon>
    </lineage>
</organism>
<evidence type="ECO:0000256" key="1">
    <source>
        <dbReference type="ARBA" id="ARBA00007074"/>
    </source>
</evidence>
<sequence>MTTAPDIDRNLVPWRPDLAAESLRGVHAAERYAAGTLHQAVRGIVPMRSAPDAARGQATEMLHGETITVYEIKDGWAWGQLTADGYVGYVEAAALSDRIAAPTHRVRAFRAFLYPAPDFKRPPVRALSFRSPVEVVETEKGYARIREAGEPGGWLPEVALGPLDAIEPDAVATAQRFLGVPYLWGGRSSLGIDCSGLAQLACAAAGHAIERDTYRQVHTAATLVGTDEGAGLQRGDLVYFPGHVGLMVDGETLIHANVRAAGVSLDPVREVAARTLAAEGKGITAVRRFG</sequence>
<evidence type="ECO:0000256" key="2">
    <source>
        <dbReference type="ARBA" id="ARBA00022670"/>
    </source>
</evidence>
<evidence type="ECO:0000256" key="4">
    <source>
        <dbReference type="ARBA" id="ARBA00022807"/>
    </source>
</evidence>
<dbReference type="STRING" id="1122125.GCA_000423185_00156"/>
<keyword evidence="4" id="KW-0788">Thiol protease</keyword>
<keyword evidence="3" id="KW-0378">Hydrolase</keyword>
<gene>
    <name evidence="6" type="ORF">BWR60_30755</name>
</gene>
<dbReference type="PANTHER" id="PTHR47359:SF3">
    <property type="entry name" value="NLP_P60 DOMAIN-CONTAINING PROTEIN-RELATED"/>
    <property type="match status" value="1"/>
</dbReference>
<name>A0A211Z9P7_9PROT</name>
<dbReference type="SUPFAM" id="SSF54001">
    <property type="entry name" value="Cysteine proteinases"/>
    <property type="match status" value="1"/>
</dbReference>
<dbReference type="AlphaFoldDB" id="A0A211Z9P7"/>
<dbReference type="OrthoDB" id="9813368at2"/>
<dbReference type="PROSITE" id="PS51935">
    <property type="entry name" value="NLPC_P60"/>
    <property type="match status" value="1"/>
</dbReference>
<comment type="similarity">
    <text evidence="1">Belongs to the peptidase C40 family.</text>
</comment>
<evidence type="ECO:0000256" key="3">
    <source>
        <dbReference type="ARBA" id="ARBA00022801"/>
    </source>
</evidence>
<dbReference type="Proteomes" id="UP000196655">
    <property type="component" value="Unassembled WGS sequence"/>
</dbReference>
<accession>A0A211Z9P7</accession>
<evidence type="ECO:0000313" key="7">
    <source>
        <dbReference type="Proteomes" id="UP000196655"/>
    </source>
</evidence>
<keyword evidence="2" id="KW-0645">Protease</keyword>
<proteinExistence type="inferred from homology"/>
<dbReference type="Pfam" id="PF18348">
    <property type="entry name" value="SH3_16"/>
    <property type="match status" value="1"/>
</dbReference>
<dbReference type="Pfam" id="PF00877">
    <property type="entry name" value="NLPC_P60"/>
    <property type="match status" value="1"/>
</dbReference>
<dbReference type="GO" id="GO:0008234">
    <property type="term" value="F:cysteine-type peptidase activity"/>
    <property type="evidence" value="ECO:0007669"/>
    <property type="project" value="UniProtKB-KW"/>
</dbReference>
<protein>
    <recommendedName>
        <fullName evidence="5">NlpC/P60 domain-containing protein</fullName>
    </recommendedName>
</protein>
<dbReference type="Gene3D" id="2.30.30.40">
    <property type="entry name" value="SH3 Domains"/>
    <property type="match status" value="1"/>
</dbReference>
<feature type="domain" description="NlpC/P60" evidence="5">
    <location>
        <begin position="164"/>
        <end position="290"/>
    </location>
</feature>
<dbReference type="Gene3D" id="3.90.1720.10">
    <property type="entry name" value="endopeptidase domain like (from Nostoc punctiforme)"/>
    <property type="match status" value="1"/>
</dbReference>
<evidence type="ECO:0000313" key="6">
    <source>
        <dbReference type="EMBL" id="OWJ61988.1"/>
    </source>
</evidence>